<name>A0A365MJK5_GIBIN</name>
<feature type="compositionally biased region" description="Polar residues" evidence="1">
    <location>
        <begin position="903"/>
        <end position="916"/>
    </location>
</feature>
<feature type="compositionally biased region" description="Basic and acidic residues" evidence="1">
    <location>
        <begin position="884"/>
        <end position="896"/>
    </location>
</feature>
<dbReference type="EMBL" id="PKMI01000094">
    <property type="protein sequence ID" value="RBA08602.1"/>
    <property type="molecule type" value="Genomic_DNA"/>
</dbReference>
<feature type="region of interest" description="Disordered" evidence="1">
    <location>
        <begin position="114"/>
        <end position="140"/>
    </location>
</feature>
<dbReference type="Proteomes" id="UP000251714">
    <property type="component" value="Unassembled WGS sequence"/>
</dbReference>
<dbReference type="PROSITE" id="PS50330">
    <property type="entry name" value="UIM"/>
    <property type="match status" value="1"/>
</dbReference>
<gene>
    <name evidence="2" type="ORF">FPRO05_06882</name>
</gene>
<protein>
    <recommendedName>
        <fullName evidence="4">Ubiquitin interaction domain-containing protein</fullName>
    </recommendedName>
</protein>
<accession>A0A365MJK5</accession>
<evidence type="ECO:0008006" key="4">
    <source>
        <dbReference type="Google" id="ProtNLM"/>
    </source>
</evidence>
<feature type="compositionally biased region" description="Polar residues" evidence="1">
    <location>
        <begin position="761"/>
        <end position="771"/>
    </location>
</feature>
<dbReference type="GO" id="GO:0005829">
    <property type="term" value="C:cytosol"/>
    <property type="evidence" value="ECO:0007669"/>
    <property type="project" value="TreeGrafter"/>
</dbReference>
<dbReference type="InterPro" id="IPR003903">
    <property type="entry name" value="UIM_dom"/>
</dbReference>
<feature type="compositionally biased region" description="Polar residues" evidence="1">
    <location>
        <begin position="793"/>
        <end position="803"/>
    </location>
</feature>
<feature type="compositionally biased region" description="Low complexity" evidence="1">
    <location>
        <begin position="772"/>
        <end position="784"/>
    </location>
</feature>
<reference evidence="2 3" key="1">
    <citation type="submission" date="2017-12" db="EMBL/GenBank/DDBJ databases">
        <title>Genome sequence of the mycotoxigenic crop pathogen Fusarium proliferatum, strain ITEM 2341 from Date Palm.</title>
        <authorList>
            <person name="Almiman B.F."/>
            <person name="Shittu T.A."/>
            <person name="Muthumeenakshi S."/>
            <person name="Baroncelli R."/>
            <person name="Sreenivasaprasada S."/>
        </authorList>
    </citation>
    <scope>NUCLEOTIDE SEQUENCE [LARGE SCALE GENOMIC DNA]</scope>
    <source>
        <strain evidence="2 3">ITEM 2341</strain>
    </source>
</reference>
<sequence length="926" mass="103673">METSQQDSIDRVVEFTGLDPMGDRELIIQALKVGTGQTPQMTGNPRTLSANSTKTNKAYEYVPGPLQQMLIVSQFRAKYKQLWDDSMFTADRDGNDNTTGISFHVESSDHNVIQGVTPPSESHAYGAPSRPPSRSNNRSPLGTMVDWTAAHVPGNSLGHPHEYALTRIHTGVPESQAQEDDDMQRAIRESAQEAGLPVSHHESGIIGTSEPQPPHFGPANRETYVAADWAIVPSDPMKESSVNEFTPSKRKRTPGAPAMLVISSVQGGEHRLGGLLTILHEIPLARNILLGIGSPATTYGCNNDWWRGQIILSPEVLAKMAEEGSSDPNVHKSGSAFEDEVHRLMAFLDSTERGYGSISVLADILGEFDTQGMEKQFYEMLGKRYPDIAQPMMQVAGVSLFYGDDEEEVASFGLLEIEHFQHEYNYIKTLYEALDHVMWSDTVGLDKIHDGSKMAFFKKMGDILVLDTTGDGPSDSFEIPLEFYPERYLTSRKDEARRIQHGWCQTKEQMKRIQDEKEQLFSLAGTWGDASDDKGAVLKKAIDQWEGYRSYLESYLRFKTLEKSGFDTDKYPDYRIAPPDVDDNVYLESQKVTDVMDYSESLLADLETKMKGLDVELEQITAKQRALGRLLTVPDKPSRPKPMSCKRYLLRGLVASPTVLYVCQRKEADLIDLDDEETKPRDQWWRLAYTPYGEVPVRAEKTTIDIVLVDIWNDTKKPLLVYATEDALETPKDHLSSQLERFIKVENKAFRQELSKEESTANESKQMGNFESSSSLSPHSSFSPSKRKHRSDSGGSMDSNRASIGSDDDRNRFDNPFLPDDDERGVTEMADYVHSFTAMEGHIPDSLIGRTQDSTAPTEPTSATMTPSTVTADYLDTNTAFAAEEPRSPEMQEKARPPPFMSLSRNSSMRAESNNLMDMDIPDEKP</sequence>
<dbReference type="GO" id="GO:0016579">
    <property type="term" value="P:protein deubiquitination"/>
    <property type="evidence" value="ECO:0007669"/>
    <property type="project" value="TreeGrafter"/>
</dbReference>
<feature type="region of interest" description="Disordered" evidence="1">
    <location>
        <begin position="754"/>
        <end position="825"/>
    </location>
</feature>
<proteinExistence type="predicted"/>
<evidence type="ECO:0000256" key="1">
    <source>
        <dbReference type="SAM" id="MobiDB-lite"/>
    </source>
</evidence>
<dbReference type="PANTHER" id="PTHR39597">
    <property type="entry name" value="UBA DOMAIN-CONTAINING PROTEIN RUP1"/>
    <property type="match status" value="1"/>
</dbReference>
<dbReference type="GO" id="GO:0005634">
    <property type="term" value="C:nucleus"/>
    <property type="evidence" value="ECO:0007669"/>
    <property type="project" value="TreeGrafter"/>
</dbReference>
<evidence type="ECO:0000313" key="3">
    <source>
        <dbReference type="Proteomes" id="UP000251714"/>
    </source>
</evidence>
<dbReference type="InterPro" id="IPR055335">
    <property type="entry name" value="Ucp6/RUP1"/>
</dbReference>
<comment type="caution">
    <text evidence="2">The sequence shown here is derived from an EMBL/GenBank/DDBJ whole genome shotgun (WGS) entry which is preliminary data.</text>
</comment>
<evidence type="ECO:0000313" key="2">
    <source>
        <dbReference type="EMBL" id="RBA08602.1"/>
    </source>
</evidence>
<feature type="region of interest" description="Disordered" evidence="1">
    <location>
        <begin position="881"/>
        <end position="926"/>
    </location>
</feature>
<organism evidence="2 3">
    <name type="scientific">Gibberella intermedia</name>
    <name type="common">Bulb rot disease fungus</name>
    <name type="synonym">Fusarium proliferatum</name>
    <dbReference type="NCBI Taxonomy" id="948311"/>
    <lineage>
        <taxon>Eukaryota</taxon>
        <taxon>Fungi</taxon>
        <taxon>Dikarya</taxon>
        <taxon>Ascomycota</taxon>
        <taxon>Pezizomycotina</taxon>
        <taxon>Sordariomycetes</taxon>
        <taxon>Hypocreomycetidae</taxon>
        <taxon>Hypocreales</taxon>
        <taxon>Nectriaceae</taxon>
        <taxon>Fusarium</taxon>
        <taxon>Fusarium fujikuroi species complex</taxon>
    </lineage>
</organism>
<dbReference type="AlphaFoldDB" id="A0A365MJK5"/>
<dbReference type="PANTHER" id="PTHR39597:SF1">
    <property type="entry name" value="UBA DOMAIN-CONTAINING PROTEIN RUP1"/>
    <property type="match status" value="1"/>
</dbReference>